<comment type="caution">
    <text evidence="2">The sequence shown here is derived from an EMBL/GenBank/DDBJ whole genome shotgun (WGS) entry which is preliminary data.</text>
</comment>
<feature type="domain" description="Protein kinase" evidence="1">
    <location>
        <begin position="1"/>
        <end position="315"/>
    </location>
</feature>
<evidence type="ECO:0000313" key="2">
    <source>
        <dbReference type="EMBL" id="CAD5227718.1"/>
    </source>
</evidence>
<keyword evidence="3" id="KW-1185">Reference proteome</keyword>
<dbReference type="EMBL" id="CAJFCW020000006">
    <property type="protein sequence ID" value="CAG9123535.1"/>
    <property type="molecule type" value="Genomic_DNA"/>
</dbReference>
<reference evidence="2" key="1">
    <citation type="submission" date="2020-09" db="EMBL/GenBank/DDBJ databases">
        <authorList>
            <person name="Kikuchi T."/>
        </authorList>
    </citation>
    <scope>NUCLEOTIDE SEQUENCE</scope>
    <source>
        <strain evidence="2">SH1</strain>
    </source>
</reference>
<organism evidence="2 3">
    <name type="scientific">Bursaphelenchus okinawaensis</name>
    <dbReference type="NCBI Taxonomy" id="465554"/>
    <lineage>
        <taxon>Eukaryota</taxon>
        <taxon>Metazoa</taxon>
        <taxon>Ecdysozoa</taxon>
        <taxon>Nematoda</taxon>
        <taxon>Chromadorea</taxon>
        <taxon>Rhabditida</taxon>
        <taxon>Tylenchina</taxon>
        <taxon>Tylenchomorpha</taxon>
        <taxon>Aphelenchoidea</taxon>
        <taxon>Aphelenchoididae</taxon>
        <taxon>Bursaphelenchus</taxon>
    </lineage>
</organism>
<dbReference type="Proteomes" id="UP000614601">
    <property type="component" value="Unassembled WGS sequence"/>
</dbReference>
<evidence type="ECO:0000259" key="1">
    <source>
        <dbReference type="PROSITE" id="PS50011"/>
    </source>
</evidence>
<dbReference type="InterPro" id="IPR050235">
    <property type="entry name" value="CK1_Ser-Thr_kinase"/>
</dbReference>
<dbReference type="GO" id="GO:0005524">
    <property type="term" value="F:ATP binding"/>
    <property type="evidence" value="ECO:0007669"/>
    <property type="project" value="InterPro"/>
</dbReference>
<dbReference type="AlphaFoldDB" id="A0A811LLB7"/>
<dbReference type="Proteomes" id="UP000783686">
    <property type="component" value="Unassembled WGS sequence"/>
</dbReference>
<gene>
    <name evidence="2" type="ORF">BOKJ2_LOCUS12313</name>
</gene>
<dbReference type="PANTHER" id="PTHR11909">
    <property type="entry name" value="CASEIN KINASE-RELATED"/>
    <property type="match status" value="1"/>
</dbReference>
<accession>A0A811LLB7</accession>
<proteinExistence type="predicted"/>
<sequence length="338" mass="40121">MGRHPFGSQLRRPKPGYVTTAVGERTNTSFEIFIAQITDGTFCEIGVTRVDGQDYIVKMTRTKHSYEREVQVLLRLKRSKVKAGPDLFDYGFVDYRGGYYFVVTEMLWFDLDEIHRLGRFYTKQTQLRLAIGKIRALQRLHENGVVVSDIKNANFCFTRPDSEDPFKVYFVDFGQATFYEKEDMIDMEDYIYGQNLRYDRLSKLNRSRSYVVSPTVRVPYDDLEAFLYVTAGARTEMLGQKMKCFEMEHYEETRDWFLHEYQGVYRIMCETKRSEFPRYDDIVEELEKQLDKQVLREERVNHYSMFTREGYEPMVVGDRGVPTEIRWFLPNRPQRSVA</sequence>
<dbReference type="InterPro" id="IPR011009">
    <property type="entry name" value="Kinase-like_dom_sf"/>
</dbReference>
<dbReference type="SUPFAM" id="SSF56112">
    <property type="entry name" value="Protein kinase-like (PK-like)"/>
    <property type="match status" value="1"/>
</dbReference>
<protein>
    <recommendedName>
        <fullName evidence="1">Protein kinase domain-containing protein</fullName>
    </recommendedName>
</protein>
<dbReference type="InterPro" id="IPR000719">
    <property type="entry name" value="Prot_kinase_dom"/>
</dbReference>
<dbReference type="EMBL" id="CAJFDH010000006">
    <property type="protein sequence ID" value="CAD5227718.1"/>
    <property type="molecule type" value="Genomic_DNA"/>
</dbReference>
<dbReference type="Gene3D" id="1.10.510.10">
    <property type="entry name" value="Transferase(Phosphotransferase) domain 1"/>
    <property type="match status" value="1"/>
</dbReference>
<dbReference type="SMART" id="SM00220">
    <property type="entry name" value="S_TKc"/>
    <property type="match status" value="1"/>
</dbReference>
<evidence type="ECO:0000313" key="3">
    <source>
        <dbReference type="Proteomes" id="UP000614601"/>
    </source>
</evidence>
<dbReference type="GO" id="GO:0004672">
    <property type="term" value="F:protein kinase activity"/>
    <property type="evidence" value="ECO:0007669"/>
    <property type="project" value="InterPro"/>
</dbReference>
<name>A0A811LLB7_9BILA</name>
<dbReference type="PROSITE" id="PS50011">
    <property type="entry name" value="PROTEIN_KINASE_DOM"/>
    <property type="match status" value="1"/>
</dbReference>